<dbReference type="PANTHER" id="PTHR45894">
    <property type="entry name" value="RNA-BINDING PROTEIN 8A"/>
    <property type="match status" value="1"/>
</dbReference>
<dbReference type="GO" id="GO:0006396">
    <property type="term" value="P:RNA processing"/>
    <property type="evidence" value="ECO:0007669"/>
    <property type="project" value="InterPro"/>
</dbReference>
<dbReference type="InterPro" id="IPR000504">
    <property type="entry name" value="RRM_dom"/>
</dbReference>
<keyword evidence="4 6" id="KW-0694">RNA-binding</keyword>
<evidence type="ECO:0000256" key="2">
    <source>
        <dbReference type="ARBA" id="ARBA00004496"/>
    </source>
</evidence>
<dbReference type="InterPro" id="IPR008111">
    <property type="entry name" value="RNA-bd_8"/>
</dbReference>
<dbReference type="SUPFAM" id="SSF54928">
    <property type="entry name" value="RNA-binding domain, RBD"/>
    <property type="match status" value="1"/>
</dbReference>
<dbReference type="PROSITE" id="PS50102">
    <property type="entry name" value="RRM"/>
    <property type="match status" value="1"/>
</dbReference>
<keyword evidence="5" id="KW-0539">Nucleus</keyword>
<dbReference type="STRING" id="478820.A0A196SJN0"/>
<evidence type="ECO:0000256" key="6">
    <source>
        <dbReference type="PROSITE-ProRule" id="PRU00176"/>
    </source>
</evidence>
<dbReference type="EMBL" id="LXWW01000076">
    <property type="protein sequence ID" value="OAO16516.1"/>
    <property type="molecule type" value="Genomic_DNA"/>
</dbReference>
<reference evidence="8 9" key="1">
    <citation type="submission" date="2016-05" db="EMBL/GenBank/DDBJ databases">
        <title>Nuclear genome of Blastocystis sp. subtype 1 NandII.</title>
        <authorList>
            <person name="Gentekaki E."/>
            <person name="Curtis B."/>
            <person name="Stairs C."/>
            <person name="Eme L."/>
            <person name="Herman E."/>
            <person name="Klimes V."/>
            <person name="Arias M.C."/>
            <person name="Elias M."/>
            <person name="Hilliou F."/>
            <person name="Klute M."/>
            <person name="Malik S.-B."/>
            <person name="Pightling A."/>
            <person name="Rachubinski R."/>
            <person name="Salas D."/>
            <person name="Schlacht A."/>
            <person name="Suga H."/>
            <person name="Archibald J."/>
            <person name="Ball S.G."/>
            <person name="Clark G."/>
            <person name="Dacks J."/>
            <person name="Van Der Giezen M."/>
            <person name="Tsaousis A."/>
            <person name="Roger A."/>
        </authorList>
    </citation>
    <scope>NUCLEOTIDE SEQUENCE [LARGE SCALE GENOMIC DNA]</scope>
    <source>
        <strain evidence="9">ATCC 50177 / NandII</strain>
    </source>
</reference>
<accession>A0A196SJN0</accession>
<dbReference type="CDD" id="cd12324">
    <property type="entry name" value="RRM_RBM8"/>
    <property type="match status" value="1"/>
</dbReference>
<keyword evidence="9" id="KW-1185">Reference proteome</keyword>
<dbReference type="GO" id="GO:0005737">
    <property type="term" value="C:cytoplasm"/>
    <property type="evidence" value="ECO:0007669"/>
    <property type="project" value="UniProtKB-SubCell"/>
</dbReference>
<dbReference type="Proteomes" id="UP000078348">
    <property type="component" value="Unassembled WGS sequence"/>
</dbReference>
<evidence type="ECO:0000256" key="1">
    <source>
        <dbReference type="ARBA" id="ARBA00004123"/>
    </source>
</evidence>
<dbReference type="AlphaFoldDB" id="A0A196SJN0"/>
<dbReference type="SMART" id="SM00360">
    <property type="entry name" value="RRM"/>
    <property type="match status" value="1"/>
</dbReference>
<dbReference type="InterPro" id="IPR035979">
    <property type="entry name" value="RBD_domain_sf"/>
</dbReference>
<dbReference type="Gene3D" id="3.30.70.330">
    <property type="match status" value="1"/>
</dbReference>
<feature type="domain" description="RRM" evidence="7">
    <location>
        <begin position="53"/>
        <end position="131"/>
    </location>
</feature>
<organism evidence="8 9">
    <name type="scientific">Blastocystis sp. subtype 1 (strain ATCC 50177 / NandII)</name>
    <dbReference type="NCBI Taxonomy" id="478820"/>
    <lineage>
        <taxon>Eukaryota</taxon>
        <taxon>Sar</taxon>
        <taxon>Stramenopiles</taxon>
        <taxon>Bigyra</taxon>
        <taxon>Opalozoa</taxon>
        <taxon>Opalinata</taxon>
        <taxon>Blastocystidae</taxon>
        <taxon>Blastocystis</taxon>
    </lineage>
</organism>
<evidence type="ECO:0000256" key="3">
    <source>
        <dbReference type="ARBA" id="ARBA00022490"/>
    </source>
</evidence>
<gene>
    <name evidence="8" type="ORF">AV274_1763</name>
</gene>
<evidence type="ECO:0000313" key="9">
    <source>
        <dbReference type="Proteomes" id="UP000078348"/>
    </source>
</evidence>
<comment type="caution">
    <text evidence="8">The sequence shown here is derived from an EMBL/GenBank/DDBJ whole genome shotgun (WGS) entry which is preliminary data.</text>
</comment>
<dbReference type="InterPro" id="IPR033744">
    <property type="entry name" value="RRM_RBM8"/>
</dbReference>
<evidence type="ECO:0000256" key="5">
    <source>
        <dbReference type="ARBA" id="ARBA00023242"/>
    </source>
</evidence>
<name>A0A196SJN0_BLAHN</name>
<evidence type="ECO:0000259" key="7">
    <source>
        <dbReference type="PROSITE" id="PS50102"/>
    </source>
</evidence>
<dbReference type="GO" id="GO:0005634">
    <property type="term" value="C:nucleus"/>
    <property type="evidence" value="ECO:0007669"/>
    <property type="project" value="UniProtKB-SubCell"/>
</dbReference>
<proteinExistence type="predicted"/>
<protein>
    <submittedName>
        <fullName evidence="8">RNA binding protein</fullName>
    </submittedName>
</protein>
<keyword evidence="3" id="KW-0963">Cytoplasm</keyword>
<sequence>METENATTFVAEKGRGVQELKGEDKNRRMEGRAGRFDKIETTGSGPCPSIEGWIIFITNIHEEAQEEDLLDLCAEYGTVKNFHMNLDRRTGFIKGYALVEYENYEDAKNAIEKLEGASVLGQTIHASWAFVKS</sequence>
<dbReference type="GO" id="GO:0003729">
    <property type="term" value="F:mRNA binding"/>
    <property type="evidence" value="ECO:0007669"/>
    <property type="project" value="InterPro"/>
</dbReference>
<evidence type="ECO:0000256" key="4">
    <source>
        <dbReference type="ARBA" id="ARBA00022884"/>
    </source>
</evidence>
<comment type="subcellular location">
    <subcellularLocation>
        <location evidence="2">Cytoplasm</location>
    </subcellularLocation>
    <subcellularLocation>
        <location evidence="1">Nucleus</location>
    </subcellularLocation>
</comment>
<dbReference type="InterPro" id="IPR012677">
    <property type="entry name" value="Nucleotide-bd_a/b_plait_sf"/>
</dbReference>
<dbReference type="Pfam" id="PF00076">
    <property type="entry name" value="RRM_1"/>
    <property type="match status" value="1"/>
</dbReference>
<evidence type="ECO:0000313" key="8">
    <source>
        <dbReference type="EMBL" id="OAO16516.1"/>
    </source>
</evidence>
<dbReference type="OrthoDB" id="15688at2759"/>